<dbReference type="InterPro" id="IPR036661">
    <property type="entry name" value="Luciferase-like_sf"/>
</dbReference>
<keyword evidence="3" id="KW-0560">Oxidoreductase</keyword>
<organism evidence="7 8">
    <name type="scientific">Streptomyces rishiriensis</name>
    <dbReference type="NCBI Taxonomy" id="68264"/>
    <lineage>
        <taxon>Bacteria</taxon>
        <taxon>Bacillati</taxon>
        <taxon>Actinomycetota</taxon>
        <taxon>Actinomycetes</taxon>
        <taxon>Kitasatosporales</taxon>
        <taxon>Streptomycetaceae</taxon>
        <taxon>Streptomyces</taxon>
    </lineage>
</organism>
<comment type="similarity">
    <text evidence="5">Belongs to the NtaA/SnaA/DszA monooxygenase family.</text>
</comment>
<evidence type="ECO:0000256" key="1">
    <source>
        <dbReference type="ARBA" id="ARBA00022630"/>
    </source>
</evidence>
<reference evidence="7 8" key="1">
    <citation type="submission" date="2023-07" db="EMBL/GenBank/DDBJ databases">
        <title>Comparative genomics of wheat-associated soil bacteria to identify genetic determinants of phenazine resistance.</title>
        <authorList>
            <person name="Mouncey N."/>
        </authorList>
    </citation>
    <scope>NUCLEOTIDE SEQUENCE [LARGE SCALE GENOMIC DNA]</scope>
    <source>
        <strain evidence="7 8">B2I6</strain>
    </source>
</reference>
<keyword evidence="8" id="KW-1185">Reference proteome</keyword>
<dbReference type="Proteomes" id="UP001230654">
    <property type="component" value="Unassembled WGS sequence"/>
</dbReference>
<keyword evidence="2" id="KW-0288">FMN</keyword>
<feature type="domain" description="Luciferase-like" evidence="6">
    <location>
        <begin position="35"/>
        <end position="309"/>
    </location>
</feature>
<dbReference type="RefSeq" id="WP_307166518.1">
    <property type="nucleotide sequence ID" value="NZ_JAUSWV010000002.1"/>
</dbReference>
<sequence>MSSTPSSLHLAVALDGTGWHPASWREPVARPRELFTAGYWADLVAEAERGLLDFVTIEDGLGPQSSHFLDPDDRVDQVRGRLDAVLVASRVAPLTHHIGLVPTVVATHTEPFHLSKAIATLDYVSTGRAGLRVQITARPTEAAHFGRRTIPRIGAYDDPATQELVTDLFDEAADYVEVLRRLWDSWEDDAEIRDVATGRFVDRDKLHYIDFEGRRFSVKGPSITPRPPQGQPLVTALAHDTVPYRLVARSTDVGYVTPHDTGQARAIIAEIRAEQERAGRTAEPLHVFADLVVFLDDDPAEAAARRDRLDTLAGEEYRSDARIFAGSPAQLADLLQDFQAAGLTGFRLRPAVAGHDLPAITRGLVPELQRRGAFRRAYEADTLRGLLGLPRPANRYAAV</sequence>
<dbReference type="Pfam" id="PF00296">
    <property type="entry name" value="Bac_luciferase"/>
    <property type="match status" value="1"/>
</dbReference>
<dbReference type="PANTHER" id="PTHR30011">
    <property type="entry name" value="ALKANESULFONATE MONOOXYGENASE-RELATED"/>
    <property type="match status" value="1"/>
</dbReference>
<dbReference type="SUPFAM" id="SSF51679">
    <property type="entry name" value="Bacterial luciferase-like"/>
    <property type="match status" value="1"/>
</dbReference>
<name>A0ABU0P031_STRRH</name>
<dbReference type="PIRSF" id="PIRSF000337">
    <property type="entry name" value="NTA_MOA"/>
    <property type="match status" value="1"/>
</dbReference>
<accession>A0ABU0P031</accession>
<protein>
    <submittedName>
        <fullName evidence="7">Alkanesulfonate monooxygenase SsuD/methylene tetrahydromethanopterin reductase-like flavin-dependent oxidoreductase (Luciferase family)</fullName>
    </submittedName>
</protein>
<evidence type="ECO:0000313" key="7">
    <source>
        <dbReference type="EMBL" id="MDQ0584762.1"/>
    </source>
</evidence>
<dbReference type="InterPro" id="IPR011251">
    <property type="entry name" value="Luciferase-like_dom"/>
</dbReference>
<evidence type="ECO:0000256" key="5">
    <source>
        <dbReference type="ARBA" id="ARBA00033748"/>
    </source>
</evidence>
<dbReference type="EMBL" id="JAUSWV010000002">
    <property type="protein sequence ID" value="MDQ0584762.1"/>
    <property type="molecule type" value="Genomic_DNA"/>
</dbReference>
<gene>
    <name evidence="7" type="ORF">QF030_006940</name>
</gene>
<keyword evidence="4" id="KW-0503">Monooxygenase</keyword>
<proteinExistence type="inferred from homology"/>
<dbReference type="InterPro" id="IPR051260">
    <property type="entry name" value="Diverse_substr_monoxygenases"/>
</dbReference>
<dbReference type="Gene3D" id="3.20.20.30">
    <property type="entry name" value="Luciferase-like domain"/>
    <property type="match status" value="1"/>
</dbReference>
<dbReference type="PANTHER" id="PTHR30011:SF16">
    <property type="entry name" value="C2H2 FINGER DOMAIN TRANSCRIPTION FACTOR (EUROFUNG)-RELATED"/>
    <property type="match status" value="1"/>
</dbReference>
<evidence type="ECO:0000256" key="3">
    <source>
        <dbReference type="ARBA" id="ARBA00023002"/>
    </source>
</evidence>
<comment type="caution">
    <text evidence="7">The sequence shown here is derived from an EMBL/GenBank/DDBJ whole genome shotgun (WGS) entry which is preliminary data.</text>
</comment>
<evidence type="ECO:0000256" key="2">
    <source>
        <dbReference type="ARBA" id="ARBA00022643"/>
    </source>
</evidence>
<evidence type="ECO:0000259" key="6">
    <source>
        <dbReference type="Pfam" id="PF00296"/>
    </source>
</evidence>
<evidence type="ECO:0000256" key="4">
    <source>
        <dbReference type="ARBA" id="ARBA00023033"/>
    </source>
</evidence>
<evidence type="ECO:0000313" key="8">
    <source>
        <dbReference type="Proteomes" id="UP001230654"/>
    </source>
</evidence>
<dbReference type="InterPro" id="IPR016215">
    <property type="entry name" value="NTA_MOA"/>
</dbReference>
<keyword evidence="1" id="KW-0285">Flavoprotein</keyword>